<dbReference type="Proteomes" id="UP000291343">
    <property type="component" value="Unassembled WGS sequence"/>
</dbReference>
<sequence>MHIRGPQSRDGWPFFIMSDWEPDWTVPQTFVKPLLAIFGNMQIKQNNKREDLDQESSSITNLKGTLQTNRLCRGGTKLALWAATFVSPQLTLPFISVDSNNMCMRSEKEAWRDPDRVHFLPEENRRETGSLETQFGPPFYCYASIAQQMHSIKQQGLN</sequence>
<comment type="caution">
    <text evidence="1">The sequence shown here is derived from an EMBL/GenBank/DDBJ whole genome shotgun (WGS) entry which is preliminary data.</text>
</comment>
<dbReference type="EMBL" id="QKKF02037473">
    <property type="protein sequence ID" value="RZF32202.1"/>
    <property type="molecule type" value="Genomic_DNA"/>
</dbReference>
<gene>
    <name evidence="1" type="ORF">LSTR_LSTR004065</name>
</gene>
<name>A0A482WFY8_LAOST</name>
<proteinExistence type="predicted"/>
<reference evidence="1 2" key="1">
    <citation type="journal article" date="2017" name="Gigascience">
        <title>Genome sequence of the small brown planthopper, Laodelphax striatellus.</title>
        <authorList>
            <person name="Zhu J."/>
            <person name="Jiang F."/>
            <person name="Wang X."/>
            <person name="Yang P."/>
            <person name="Bao Y."/>
            <person name="Zhao W."/>
            <person name="Wang W."/>
            <person name="Lu H."/>
            <person name="Wang Q."/>
            <person name="Cui N."/>
            <person name="Li J."/>
            <person name="Chen X."/>
            <person name="Luo L."/>
            <person name="Yu J."/>
            <person name="Kang L."/>
            <person name="Cui F."/>
        </authorList>
    </citation>
    <scope>NUCLEOTIDE SEQUENCE [LARGE SCALE GENOMIC DNA]</scope>
    <source>
        <strain evidence="1">Lst14</strain>
    </source>
</reference>
<organism evidence="1 2">
    <name type="scientific">Laodelphax striatellus</name>
    <name type="common">Small brown planthopper</name>
    <name type="synonym">Delphax striatella</name>
    <dbReference type="NCBI Taxonomy" id="195883"/>
    <lineage>
        <taxon>Eukaryota</taxon>
        <taxon>Metazoa</taxon>
        <taxon>Ecdysozoa</taxon>
        <taxon>Arthropoda</taxon>
        <taxon>Hexapoda</taxon>
        <taxon>Insecta</taxon>
        <taxon>Pterygota</taxon>
        <taxon>Neoptera</taxon>
        <taxon>Paraneoptera</taxon>
        <taxon>Hemiptera</taxon>
        <taxon>Auchenorrhyncha</taxon>
        <taxon>Fulgoroidea</taxon>
        <taxon>Delphacidae</taxon>
        <taxon>Criomorphinae</taxon>
        <taxon>Laodelphax</taxon>
    </lineage>
</organism>
<evidence type="ECO:0000313" key="1">
    <source>
        <dbReference type="EMBL" id="RZF32202.1"/>
    </source>
</evidence>
<dbReference type="InParanoid" id="A0A482WFY8"/>
<dbReference type="AlphaFoldDB" id="A0A482WFY8"/>
<evidence type="ECO:0000313" key="2">
    <source>
        <dbReference type="Proteomes" id="UP000291343"/>
    </source>
</evidence>
<accession>A0A482WFY8</accession>
<keyword evidence="2" id="KW-1185">Reference proteome</keyword>
<protein>
    <submittedName>
        <fullName evidence="1">Uncharacterized protein</fullName>
    </submittedName>
</protein>